<name>A0A6P1T458_9RHOB</name>
<dbReference type="EMBL" id="CP046620">
    <property type="protein sequence ID" value="QHQ36551.1"/>
    <property type="molecule type" value="Genomic_DNA"/>
</dbReference>
<sequence>MSAEELLRNGDLSGALAELQNTVRSDPSAAKHRIFLSQLLCVLGDWQRAVAQLKVSAELDALAIPMAQTYREGIICEVYREKVFAGEKEPLIFGEPQEWVALLIEALKTLAAGKTETVAELRDKAFEAAPIVSGTLNGQPFEWLADADTRLGPLFEMVINGRYFWVPMDQLTKITLTEPEDLRDSVWMPANVTLANSSDIVALIPTRYAGTATTGSDAAKLSRSTEWQDLGGETFVGIGQRMMATEAGDFPLMDIREITFDGPASNG</sequence>
<dbReference type="Gene3D" id="1.25.40.10">
    <property type="entry name" value="Tetratricopeptide repeat domain"/>
    <property type="match status" value="1"/>
</dbReference>
<proteinExistence type="predicted"/>
<evidence type="ECO:0000313" key="2">
    <source>
        <dbReference type="Proteomes" id="UP000464495"/>
    </source>
</evidence>
<dbReference type="InterPro" id="IPR009211">
    <property type="entry name" value="TagJ"/>
</dbReference>
<dbReference type="RefSeq" id="WP_161863097.1">
    <property type="nucleotide sequence ID" value="NZ_CP046620.1"/>
</dbReference>
<dbReference type="Pfam" id="PF07024">
    <property type="entry name" value="ImpE"/>
    <property type="match status" value="1"/>
</dbReference>
<evidence type="ECO:0000313" key="1">
    <source>
        <dbReference type="EMBL" id="QHQ36551.1"/>
    </source>
</evidence>
<dbReference type="PIRSF" id="PIRSF029288">
    <property type="entry name" value="SciE_ImpE"/>
    <property type="match status" value="1"/>
</dbReference>
<dbReference type="InterPro" id="IPR011990">
    <property type="entry name" value="TPR-like_helical_dom_sf"/>
</dbReference>
<dbReference type="KEGG" id="amaq:GO499_15910"/>
<accession>A0A6P1T458</accession>
<organism evidence="1 2">
    <name type="scientific">Algicella marina</name>
    <dbReference type="NCBI Taxonomy" id="2683284"/>
    <lineage>
        <taxon>Bacteria</taxon>
        <taxon>Pseudomonadati</taxon>
        <taxon>Pseudomonadota</taxon>
        <taxon>Alphaproteobacteria</taxon>
        <taxon>Rhodobacterales</taxon>
        <taxon>Paracoccaceae</taxon>
        <taxon>Algicella</taxon>
    </lineage>
</organism>
<dbReference type="SUPFAM" id="SSF144059">
    <property type="entry name" value="ImpE-like"/>
    <property type="match status" value="1"/>
</dbReference>
<dbReference type="Proteomes" id="UP000464495">
    <property type="component" value="Chromosome"/>
</dbReference>
<dbReference type="AlphaFoldDB" id="A0A6P1T458"/>
<protein>
    <submittedName>
        <fullName evidence="1">Virulence protein SciE type</fullName>
    </submittedName>
</protein>
<keyword evidence="2" id="KW-1185">Reference proteome</keyword>
<gene>
    <name evidence="1" type="ORF">GO499_15910</name>
</gene>
<reference evidence="1 2" key="1">
    <citation type="submission" date="2019-12" db="EMBL/GenBank/DDBJ databases">
        <title>Complete genome sequence of Algicella marina strain 9Alg 56(T) isolated from the red alga Tichocarpus crinitus.</title>
        <authorList>
            <person name="Kim S.-G."/>
            <person name="Nedashkovskaya O.I."/>
        </authorList>
    </citation>
    <scope>NUCLEOTIDE SEQUENCE [LARGE SCALE GENOMIC DNA]</scope>
    <source>
        <strain evidence="1 2">9Alg 56</strain>
    </source>
</reference>